<dbReference type="Proteomes" id="UP000008063">
    <property type="component" value="Unassembled WGS sequence"/>
</dbReference>
<evidence type="ECO:0000256" key="1">
    <source>
        <dbReference type="ARBA" id="ARBA00022450"/>
    </source>
</evidence>
<name>F8QB74_SERL3</name>
<evidence type="ECO:0000259" key="3">
    <source>
        <dbReference type="Pfam" id="PF00501"/>
    </source>
</evidence>
<evidence type="ECO:0000313" key="5">
    <source>
        <dbReference type="EMBL" id="EGN94460.1"/>
    </source>
</evidence>
<dbReference type="PROSITE" id="PS00455">
    <property type="entry name" value="AMP_BINDING"/>
    <property type="match status" value="1"/>
</dbReference>
<dbReference type="InterPro" id="IPR000873">
    <property type="entry name" value="AMP-dep_synth/lig_dom"/>
</dbReference>
<dbReference type="STRING" id="936435.F8QB74"/>
<keyword evidence="1" id="KW-0596">Phosphopantetheine</keyword>
<gene>
    <name evidence="5" type="ORF">SERLA73DRAFT_163046</name>
</gene>
<dbReference type="InterPro" id="IPR036291">
    <property type="entry name" value="NAD(P)-bd_dom_sf"/>
</dbReference>
<proteinExistence type="predicted"/>
<keyword evidence="2" id="KW-0597">Phosphoprotein</keyword>
<dbReference type="InterPro" id="IPR020845">
    <property type="entry name" value="AMP-binding_CS"/>
</dbReference>
<dbReference type="eggNOG" id="KOG1178">
    <property type="taxonomic scope" value="Eukaryota"/>
</dbReference>
<evidence type="ECO:0000313" key="6">
    <source>
        <dbReference type="Proteomes" id="UP000008063"/>
    </source>
</evidence>
<dbReference type="PANTHER" id="PTHR43439">
    <property type="entry name" value="PHENYLACETATE-COENZYME A LIGASE"/>
    <property type="match status" value="1"/>
</dbReference>
<dbReference type="Pfam" id="PF00501">
    <property type="entry name" value="AMP-binding"/>
    <property type="match status" value="1"/>
</dbReference>
<dbReference type="InterPro" id="IPR051414">
    <property type="entry name" value="Adenylate-forming_Reductase"/>
</dbReference>
<feature type="domain" description="Thioester reductase (TE)" evidence="4">
    <location>
        <begin position="705"/>
        <end position="942"/>
    </location>
</feature>
<dbReference type="OMA" id="LMNCATH"/>
<protein>
    <recommendedName>
        <fullName evidence="7">Polyketide synthase phosphopantetheine-binding domain-containing protein</fullName>
    </recommendedName>
</protein>
<evidence type="ECO:0000259" key="4">
    <source>
        <dbReference type="Pfam" id="PF07993"/>
    </source>
</evidence>
<dbReference type="InterPro" id="IPR013120">
    <property type="entry name" value="FAR_NAD-bd"/>
</dbReference>
<dbReference type="AlphaFoldDB" id="F8QB74"/>
<dbReference type="Pfam" id="PF07993">
    <property type="entry name" value="NAD_binding_4"/>
    <property type="match status" value="1"/>
</dbReference>
<dbReference type="InParanoid" id="F8QB74"/>
<dbReference type="Gene3D" id="3.40.50.720">
    <property type="entry name" value="NAD(P)-binding Rossmann-like Domain"/>
    <property type="match status" value="1"/>
</dbReference>
<dbReference type="Gene3D" id="3.40.50.12780">
    <property type="entry name" value="N-terminal domain of ligase-like"/>
    <property type="match status" value="1"/>
</dbReference>
<dbReference type="InterPro" id="IPR042099">
    <property type="entry name" value="ANL_N_sf"/>
</dbReference>
<sequence length="1085" mass="118307">MAVTENHPVYPPLDGSVLITDVVEHHFQHNPAQTFYAFPEENGGGDKVIEINFLEFGRAAHRAARLLRDSTAGGIGQVVAIVAVIDIVHYQTVLMGLIKAGFVPFPISPRNPPAAIVNLLKRTSCHHMIMTQQPLHALLNGIKSELGSAQSGPEASTFDLTVQDVPSFADLYPKLGCETESDPFEPVPPVPARLNDVALYLHSSGSTGFPKPIPQSHLVVLHWASCFPKDMRDYEPRLRMGGLALPSFHALGLTTQLLVPLFSVCSISVFPPTATLESGRPIIPDPVNILRYAEKTKANTLMVVPTFLQLWSESPEAVEYLKGLEFVAFAGGALAPKVGNALVSAGVRLSPIYGGTEFGAPADCFPRKGQPIIWDWEWMKFTAMTNIRWIPQGDGTYECHVLTCKTHQPAIENLPDVKGLVINSVGRADDVIIHASGEKTVPAPMENIIMTGPFVKGALMFGREQNQAGILIETSDEIDFNDNNQIEEMKSKIWPTIEEANKGAPAFSRIFKEMILFAHPDKSLPRAAKGSIMRKASLKLYEQEIKALYGLVEVGASDSVTSIQYAPESWSFDAVEKWLGEVAQNLGSGTKVSLEDDLFMQGFDSLSASSLRGRIIRGLRSSCDASTKELADHIKQNIVYAHPTIKSLSLHLVSLVTDPTMISTTGSEEKERIEKMIETYTSGIKKIVPKSLSDPKALPSAVVLLTGSTGGLGSFILANLLGRKDVERVYAFNRPSAEVSVADRQRRAFEDRALNTDLLASEKLVLVTGNAIQSANLGLDPVLLEQIRSTVTTIIHNAWRLDFNLSLSSFEPNVKSIRHLIDFAISSANASDLRFVFVSSVASVQSWNTQNGKVPEEAVESVEAVGPGYGESKFVAEQMLTRSGLAASSVRVGQICGGPPNGNWSTTEWLPILVKTSITLGALPIALGAVSWVPAATVAQAMIDVAFSEKSSPGLINLVHPRPMSWNIIMDNIATHLKDASVVSEPISLIPFNEWCSKLEHHVAQNQDIDLAKLPAIKLLDFFRGLNKSNGLAEKDDDLYAEAFGFPAFMAQKIQSLSPAVAALRPLNHDNVIQWIDYWKSQKYI</sequence>
<evidence type="ECO:0008006" key="7">
    <source>
        <dbReference type="Google" id="ProtNLM"/>
    </source>
</evidence>
<reference evidence="6" key="1">
    <citation type="journal article" date="2011" name="Science">
        <title>The plant cell wall-decomposing machinery underlies the functional diversity of forest fungi.</title>
        <authorList>
            <person name="Eastwood D.C."/>
            <person name="Floudas D."/>
            <person name="Binder M."/>
            <person name="Majcherczyk A."/>
            <person name="Schneider P."/>
            <person name="Aerts A."/>
            <person name="Asiegbu F.O."/>
            <person name="Baker S.E."/>
            <person name="Barry K."/>
            <person name="Bendiksby M."/>
            <person name="Blumentritt M."/>
            <person name="Coutinho P.M."/>
            <person name="Cullen D."/>
            <person name="de Vries R.P."/>
            <person name="Gathman A."/>
            <person name="Goodell B."/>
            <person name="Henrissat B."/>
            <person name="Ihrmark K."/>
            <person name="Kauserud H."/>
            <person name="Kohler A."/>
            <person name="LaButti K."/>
            <person name="Lapidus A."/>
            <person name="Lavin J.L."/>
            <person name="Lee Y.-H."/>
            <person name="Lindquist E."/>
            <person name="Lilly W."/>
            <person name="Lucas S."/>
            <person name="Morin E."/>
            <person name="Murat C."/>
            <person name="Oguiza J.A."/>
            <person name="Park J."/>
            <person name="Pisabarro A.G."/>
            <person name="Riley R."/>
            <person name="Rosling A."/>
            <person name="Salamov A."/>
            <person name="Schmidt O."/>
            <person name="Schmutz J."/>
            <person name="Skrede I."/>
            <person name="Stenlid J."/>
            <person name="Wiebenga A."/>
            <person name="Xie X."/>
            <person name="Kuees U."/>
            <person name="Hibbett D.S."/>
            <person name="Hoffmeister D."/>
            <person name="Hoegberg N."/>
            <person name="Martin F."/>
            <person name="Grigoriev I.V."/>
            <person name="Watkinson S.C."/>
        </authorList>
    </citation>
    <scope>NUCLEOTIDE SEQUENCE [LARGE SCALE GENOMIC DNA]</scope>
    <source>
        <strain evidence="6">strain S7.3</strain>
    </source>
</reference>
<organism evidence="6">
    <name type="scientific">Serpula lacrymans var. lacrymans (strain S7.3)</name>
    <name type="common">Dry rot fungus</name>
    <dbReference type="NCBI Taxonomy" id="936435"/>
    <lineage>
        <taxon>Eukaryota</taxon>
        <taxon>Fungi</taxon>
        <taxon>Dikarya</taxon>
        <taxon>Basidiomycota</taxon>
        <taxon>Agaricomycotina</taxon>
        <taxon>Agaricomycetes</taxon>
        <taxon>Agaricomycetidae</taxon>
        <taxon>Boletales</taxon>
        <taxon>Coniophorineae</taxon>
        <taxon>Serpulaceae</taxon>
        <taxon>Serpula</taxon>
    </lineage>
</organism>
<dbReference type="EMBL" id="GL945488">
    <property type="protein sequence ID" value="EGN94460.1"/>
    <property type="molecule type" value="Genomic_DNA"/>
</dbReference>
<feature type="domain" description="AMP-dependent synthetase/ligase" evidence="3">
    <location>
        <begin position="26"/>
        <end position="365"/>
    </location>
</feature>
<dbReference type="OrthoDB" id="429813at2759"/>
<dbReference type="SUPFAM" id="SSF56801">
    <property type="entry name" value="Acetyl-CoA synthetase-like"/>
    <property type="match status" value="1"/>
</dbReference>
<dbReference type="Pfam" id="PF23562">
    <property type="entry name" value="AMP-binding_C_3"/>
    <property type="match status" value="1"/>
</dbReference>
<keyword evidence="6" id="KW-1185">Reference proteome</keyword>
<evidence type="ECO:0000256" key="2">
    <source>
        <dbReference type="ARBA" id="ARBA00022553"/>
    </source>
</evidence>
<dbReference type="HOGENOM" id="CLU_002220_1_0_1"/>
<dbReference type="PANTHER" id="PTHR43439:SF2">
    <property type="entry name" value="ENZYME, PUTATIVE (JCVI)-RELATED"/>
    <property type="match status" value="1"/>
</dbReference>
<accession>F8QB74</accession>
<dbReference type="SUPFAM" id="SSF51735">
    <property type="entry name" value="NAD(P)-binding Rossmann-fold domains"/>
    <property type="match status" value="1"/>
</dbReference>